<keyword evidence="8 15" id="KW-1133">Transmembrane helix</keyword>
<evidence type="ECO:0000256" key="2">
    <source>
        <dbReference type="ARBA" id="ARBA00004294"/>
    </source>
</evidence>
<comment type="subcellular location">
    <subcellularLocation>
        <location evidence="2">Mitochondrion outer membrane</location>
    </subcellularLocation>
</comment>
<keyword evidence="11" id="KW-0496">Mitochondrion</keyword>
<feature type="domain" description="FAD-binding FR-type" evidence="16">
    <location>
        <begin position="62"/>
        <end position="165"/>
    </location>
</feature>
<dbReference type="EMBL" id="QLNQ01000018">
    <property type="protein sequence ID" value="RCK66005.1"/>
    <property type="molecule type" value="Genomic_DNA"/>
</dbReference>
<comment type="catalytic activity">
    <reaction evidence="14">
        <text>2 Fe(III)-[cytochrome b5] + NADH = 2 Fe(II)-[cytochrome b5] + NAD(+) + H(+)</text>
        <dbReference type="Rhea" id="RHEA:46680"/>
        <dbReference type="Rhea" id="RHEA-COMP:10438"/>
        <dbReference type="Rhea" id="RHEA-COMP:10439"/>
        <dbReference type="ChEBI" id="CHEBI:15378"/>
        <dbReference type="ChEBI" id="CHEBI:29033"/>
        <dbReference type="ChEBI" id="CHEBI:29034"/>
        <dbReference type="ChEBI" id="CHEBI:57540"/>
        <dbReference type="ChEBI" id="CHEBI:57945"/>
        <dbReference type="EC" id="1.6.2.2"/>
    </reaction>
</comment>
<comment type="caution">
    <text evidence="17">The sequence shown here is derived from an EMBL/GenBank/DDBJ whole genome shotgun (WGS) entry which is preliminary data.</text>
</comment>
<dbReference type="GO" id="GO:0090524">
    <property type="term" value="F:cytochrome-b5 reductase activity, acting on NADH"/>
    <property type="evidence" value="ECO:0007669"/>
    <property type="project" value="UniProtKB-EC"/>
</dbReference>
<dbReference type="InterPro" id="IPR001834">
    <property type="entry name" value="CBR-like"/>
</dbReference>
<evidence type="ECO:0000256" key="11">
    <source>
        <dbReference type="ARBA" id="ARBA00023128"/>
    </source>
</evidence>
<evidence type="ECO:0000259" key="16">
    <source>
        <dbReference type="PROSITE" id="PS51384"/>
    </source>
</evidence>
<dbReference type="FunFam" id="2.40.30.10:FF:000069">
    <property type="entry name" value="NADH-cytochrome b5 reductase"/>
    <property type="match status" value="1"/>
</dbReference>
<name>A0A367YJD4_9ASCO</name>
<keyword evidence="18" id="KW-1185">Reference proteome</keyword>
<evidence type="ECO:0000256" key="12">
    <source>
        <dbReference type="ARBA" id="ARBA00023136"/>
    </source>
</evidence>
<accession>A0A367YJD4</accession>
<feature type="transmembrane region" description="Helical" evidence="15">
    <location>
        <begin position="12"/>
        <end position="30"/>
    </location>
</feature>
<dbReference type="Pfam" id="PF00970">
    <property type="entry name" value="FAD_binding_6"/>
    <property type="match status" value="1"/>
</dbReference>
<evidence type="ECO:0000256" key="8">
    <source>
        <dbReference type="ARBA" id="ARBA00022989"/>
    </source>
</evidence>
<gene>
    <name evidence="17" type="primary">PGA3</name>
    <name evidence="17" type="ORF">Cantr_01800</name>
</gene>
<keyword evidence="10 14" id="KW-0520">NAD</keyword>
<evidence type="ECO:0000256" key="15">
    <source>
        <dbReference type="SAM" id="Phobius"/>
    </source>
</evidence>
<dbReference type="OrthoDB" id="432685at2759"/>
<dbReference type="STRING" id="5486.A0A367YJD4"/>
<evidence type="ECO:0000256" key="7">
    <source>
        <dbReference type="ARBA" id="ARBA00022827"/>
    </source>
</evidence>
<evidence type="ECO:0000256" key="3">
    <source>
        <dbReference type="ARBA" id="ARBA00006105"/>
    </source>
</evidence>
<organism evidence="17 18">
    <name type="scientific">Candida viswanathii</name>
    <dbReference type="NCBI Taxonomy" id="5486"/>
    <lineage>
        <taxon>Eukaryota</taxon>
        <taxon>Fungi</taxon>
        <taxon>Dikarya</taxon>
        <taxon>Ascomycota</taxon>
        <taxon>Saccharomycotina</taxon>
        <taxon>Pichiomycetes</taxon>
        <taxon>Debaryomycetaceae</taxon>
        <taxon>Candida/Lodderomyces clade</taxon>
        <taxon>Candida</taxon>
    </lineage>
</organism>
<protein>
    <recommendedName>
        <fullName evidence="14">NADH-cytochrome b5 reductase</fullName>
        <ecNumber evidence="14">1.6.2.2</ecNumber>
    </recommendedName>
</protein>
<evidence type="ECO:0000256" key="5">
    <source>
        <dbReference type="ARBA" id="ARBA00022692"/>
    </source>
</evidence>
<feature type="transmembrane region" description="Helical" evidence="15">
    <location>
        <begin position="36"/>
        <end position="53"/>
    </location>
</feature>
<dbReference type="GO" id="GO:0005741">
    <property type="term" value="C:mitochondrial outer membrane"/>
    <property type="evidence" value="ECO:0007669"/>
    <property type="project" value="UniProtKB-SubCell"/>
</dbReference>
<reference evidence="17 18" key="1">
    <citation type="submission" date="2018-06" db="EMBL/GenBank/DDBJ databases">
        <title>Whole genome sequencing of Candida tropicalis (genome annotated by CSBL at Korea University).</title>
        <authorList>
            <person name="Ahn J."/>
        </authorList>
    </citation>
    <scope>NUCLEOTIDE SEQUENCE [LARGE SCALE GENOMIC DNA]</scope>
    <source>
        <strain evidence="17 18">ATCC 20962</strain>
    </source>
</reference>
<keyword evidence="12 15" id="KW-0472">Membrane</keyword>
<feature type="binding site" evidence="13">
    <location>
        <position position="182"/>
    </location>
    <ligand>
        <name>FAD</name>
        <dbReference type="ChEBI" id="CHEBI:57692"/>
    </ligand>
</feature>
<feature type="binding site" evidence="13">
    <location>
        <position position="133"/>
    </location>
    <ligand>
        <name>FAD</name>
        <dbReference type="ChEBI" id="CHEBI:57692"/>
    </ligand>
</feature>
<evidence type="ECO:0000256" key="9">
    <source>
        <dbReference type="ARBA" id="ARBA00023002"/>
    </source>
</evidence>
<dbReference type="PANTHER" id="PTHR19370">
    <property type="entry name" value="NADH-CYTOCHROME B5 REDUCTASE"/>
    <property type="match status" value="1"/>
</dbReference>
<dbReference type="PANTHER" id="PTHR19370:SF143">
    <property type="entry name" value="PLASMA MEMBRANE-ASSOCIATED COENZYME Q6 REDUCTASE PGA3"/>
    <property type="match status" value="1"/>
</dbReference>
<dbReference type="CDD" id="cd06183">
    <property type="entry name" value="cyt_b5_reduct_like"/>
    <property type="match status" value="1"/>
</dbReference>
<evidence type="ECO:0000313" key="17">
    <source>
        <dbReference type="EMBL" id="RCK66005.1"/>
    </source>
</evidence>
<dbReference type="SUPFAM" id="SSF63380">
    <property type="entry name" value="Riboflavin synthase domain-like"/>
    <property type="match status" value="1"/>
</dbReference>
<feature type="binding site" evidence="13">
    <location>
        <position position="116"/>
    </location>
    <ligand>
        <name>FAD</name>
        <dbReference type="ChEBI" id="CHEBI:57692"/>
    </ligand>
</feature>
<dbReference type="Gene3D" id="2.40.30.10">
    <property type="entry name" value="Translation factors"/>
    <property type="match status" value="1"/>
</dbReference>
<evidence type="ECO:0000256" key="13">
    <source>
        <dbReference type="PIRSR" id="PIRSR601834-1"/>
    </source>
</evidence>
<evidence type="ECO:0000313" key="18">
    <source>
        <dbReference type="Proteomes" id="UP000253472"/>
    </source>
</evidence>
<dbReference type="GO" id="GO:0006696">
    <property type="term" value="P:ergosterol biosynthetic process"/>
    <property type="evidence" value="ECO:0007669"/>
    <property type="project" value="TreeGrafter"/>
</dbReference>
<dbReference type="Proteomes" id="UP000253472">
    <property type="component" value="Unassembled WGS sequence"/>
</dbReference>
<dbReference type="InterPro" id="IPR017938">
    <property type="entry name" value="Riboflavin_synthase-like_b-brl"/>
</dbReference>
<evidence type="ECO:0000256" key="14">
    <source>
        <dbReference type="RuleBase" id="RU361226"/>
    </source>
</evidence>
<sequence length="285" mass="32622">MEDKRELLKQPIHGIYIPIALILFGTWIFGWEYMPYSVGFIVVICSMQIYGALQRRSSMHLVKWQDFELLDKTLIGPMTAIYRFKLRKDDEVLDVPTGHSLACCFTVDGKDEVRYYTPISNQFDTGFFDILVKHYKNGVVTRKLANVQIGQTVKFRGPFGKLDYVPNEYKEVGLIAGGTGITPMLQIITRIITNMDDKTKIKLLFANNEETDILLKDELDNMALKYPDLEIKYITGEFVKKSDFEFLPPSGSDSKLLVCGPPAFVEHINELAKESGYQKDEVFNF</sequence>
<evidence type="ECO:0000256" key="10">
    <source>
        <dbReference type="ARBA" id="ARBA00023027"/>
    </source>
</evidence>
<proteinExistence type="inferred from homology"/>
<feature type="binding site" evidence="13">
    <location>
        <position position="114"/>
    </location>
    <ligand>
        <name>FAD</name>
        <dbReference type="ChEBI" id="CHEBI:57692"/>
    </ligand>
</feature>
<feature type="binding site" evidence="13">
    <location>
        <position position="131"/>
    </location>
    <ligand>
        <name>FAD</name>
        <dbReference type="ChEBI" id="CHEBI:57692"/>
    </ligand>
</feature>
<dbReference type="AlphaFoldDB" id="A0A367YJD4"/>
<keyword evidence="5 15" id="KW-0812">Transmembrane</keyword>
<keyword evidence="7 13" id="KW-0274">FAD</keyword>
<keyword evidence="4 13" id="KW-0285">Flavoprotein</keyword>
<dbReference type="Gene3D" id="3.40.50.80">
    <property type="entry name" value="Nucleotide-binding domain of ferredoxin-NADP reductase (FNR) module"/>
    <property type="match status" value="1"/>
</dbReference>
<dbReference type="EC" id="1.6.2.2" evidence="14"/>
<evidence type="ECO:0000256" key="4">
    <source>
        <dbReference type="ARBA" id="ARBA00022630"/>
    </source>
</evidence>
<dbReference type="InterPro" id="IPR017927">
    <property type="entry name" value="FAD-bd_FR_type"/>
</dbReference>
<dbReference type="InterPro" id="IPR008333">
    <property type="entry name" value="Cbr1-like_FAD-bd_dom"/>
</dbReference>
<evidence type="ECO:0000256" key="1">
    <source>
        <dbReference type="ARBA" id="ARBA00001974"/>
    </source>
</evidence>
<dbReference type="PRINTS" id="PR00406">
    <property type="entry name" value="CYTB5RDTASE"/>
</dbReference>
<dbReference type="PRINTS" id="PR00371">
    <property type="entry name" value="FPNCR"/>
</dbReference>
<feature type="binding site" evidence="13">
    <location>
        <position position="140"/>
    </location>
    <ligand>
        <name>FAD</name>
        <dbReference type="ChEBI" id="CHEBI:57692"/>
    </ligand>
</feature>
<comment type="similarity">
    <text evidence="3 14">Belongs to the flavoprotein pyridine nucleotide cytochrome reductase family.</text>
</comment>
<keyword evidence="9 14" id="KW-0560">Oxidoreductase</keyword>
<keyword evidence="6" id="KW-1000">Mitochondrion outer membrane</keyword>
<comment type="cofactor">
    <cofactor evidence="1 13 14">
        <name>FAD</name>
        <dbReference type="ChEBI" id="CHEBI:57692"/>
    </cofactor>
</comment>
<dbReference type="InterPro" id="IPR001433">
    <property type="entry name" value="OxRdtase_FAD/NAD-bd"/>
</dbReference>
<dbReference type="SUPFAM" id="SSF52343">
    <property type="entry name" value="Ferredoxin reductase-like, C-terminal NADP-linked domain"/>
    <property type="match status" value="1"/>
</dbReference>
<dbReference type="PROSITE" id="PS51384">
    <property type="entry name" value="FAD_FR"/>
    <property type="match status" value="1"/>
</dbReference>
<evidence type="ECO:0000256" key="6">
    <source>
        <dbReference type="ARBA" id="ARBA00022787"/>
    </source>
</evidence>
<dbReference type="InterPro" id="IPR001709">
    <property type="entry name" value="Flavoprot_Pyr_Nucl_cyt_Rdtase"/>
</dbReference>
<dbReference type="InterPro" id="IPR039261">
    <property type="entry name" value="FNR_nucleotide-bd"/>
</dbReference>
<dbReference type="Pfam" id="PF00175">
    <property type="entry name" value="NAD_binding_1"/>
    <property type="match status" value="1"/>
</dbReference>